<evidence type="ECO:0000256" key="2">
    <source>
        <dbReference type="ARBA" id="ARBA00022448"/>
    </source>
</evidence>
<dbReference type="PANTHER" id="PTHR23523">
    <property type="match status" value="1"/>
</dbReference>
<feature type="transmembrane region" description="Helical" evidence="6">
    <location>
        <begin position="286"/>
        <end position="304"/>
    </location>
</feature>
<keyword evidence="2" id="KW-0813">Transport</keyword>
<accession>A0A2P7V0E6</accession>
<keyword evidence="4 6" id="KW-1133">Transmembrane helix</keyword>
<evidence type="ECO:0000256" key="4">
    <source>
        <dbReference type="ARBA" id="ARBA00022989"/>
    </source>
</evidence>
<dbReference type="InterPro" id="IPR020846">
    <property type="entry name" value="MFS_dom"/>
</dbReference>
<dbReference type="OrthoDB" id="9797740at2"/>
<dbReference type="GO" id="GO:0005886">
    <property type="term" value="C:plasma membrane"/>
    <property type="evidence" value="ECO:0007669"/>
    <property type="project" value="UniProtKB-SubCell"/>
</dbReference>
<keyword evidence="5 6" id="KW-0472">Membrane</keyword>
<feature type="transmembrane region" description="Helical" evidence="6">
    <location>
        <begin position="259"/>
        <end position="279"/>
    </location>
</feature>
<feature type="transmembrane region" description="Helical" evidence="6">
    <location>
        <begin position="106"/>
        <end position="127"/>
    </location>
</feature>
<feature type="transmembrane region" description="Helical" evidence="6">
    <location>
        <begin position="139"/>
        <end position="164"/>
    </location>
</feature>
<dbReference type="Pfam" id="PF07690">
    <property type="entry name" value="MFS_1"/>
    <property type="match status" value="1"/>
</dbReference>
<evidence type="ECO:0000313" key="8">
    <source>
        <dbReference type="EMBL" id="PSJ92699.1"/>
    </source>
</evidence>
<feature type="transmembrane region" description="Helical" evidence="6">
    <location>
        <begin position="310"/>
        <end position="332"/>
    </location>
</feature>
<reference evidence="8 9" key="1">
    <citation type="submission" date="2018-03" db="EMBL/GenBank/DDBJ databases">
        <title>Brevisbacillus phylogenomics.</title>
        <authorList>
            <person name="Dunlap C."/>
        </authorList>
    </citation>
    <scope>NUCLEOTIDE SEQUENCE [LARGE SCALE GENOMIC DNA]</scope>
    <source>
        <strain evidence="8 9">NRRL NRS-1210</strain>
    </source>
</reference>
<dbReference type="Gene3D" id="1.20.1250.20">
    <property type="entry name" value="MFS general substrate transporter like domains"/>
    <property type="match status" value="2"/>
</dbReference>
<feature type="transmembrane region" description="Helical" evidence="6">
    <location>
        <begin position="51"/>
        <end position="74"/>
    </location>
</feature>
<name>A0A2P7V0E6_9BACL</name>
<gene>
    <name evidence="8" type="ORF">C7R93_19615</name>
</gene>
<protein>
    <submittedName>
        <fullName evidence="8">MFS transporter</fullName>
    </submittedName>
</protein>
<dbReference type="AlphaFoldDB" id="A0A2P7V0E6"/>
<sequence length="405" mass="43691">MSTQDIKSNPNVTRSAVWVMIVGIIFIATNLRAPLTSVGPLVGLIRDDVHISNTLAGMITTLPLLAFALFSPIVPKLGRKFGVEVMILISIILLTFGVILRSLSGIATLYIGTVVLGLAISVSNVLLPSLIKREFPRRIGLMTGVYSISMNLLGAIASGISVPIAVGLGLGWQGALGIWGILSFVSVFFWLPQMKRRRGETDPLHKQTADSNVNLWRSALAWQVTLFMGLQSMIFYVLITWLPEILKQQGISSDQSGWLLSIMQLALLPFTFVVPIIAGRMSSQRSLVTITTILLFIGTLGLLYGSPNLIVLWIIVLGIGGGFAFSLAMMFFGLRTENAQQAAELSGMAQSVGYLLAAIGPTLFGYLHDVTGSWTIPLLILVCASALLFIFGLGAARNRYIGSPK</sequence>
<dbReference type="InterPro" id="IPR052524">
    <property type="entry name" value="MFS_Cyanate_Porter"/>
</dbReference>
<organism evidence="8 9">
    <name type="scientific">Brevibacillus fortis</name>
    <dbReference type="NCBI Taxonomy" id="2126352"/>
    <lineage>
        <taxon>Bacteria</taxon>
        <taxon>Bacillati</taxon>
        <taxon>Bacillota</taxon>
        <taxon>Bacilli</taxon>
        <taxon>Bacillales</taxon>
        <taxon>Paenibacillaceae</taxon>
        <taxon>Brevibacillus</taxon>
    </lineage>
</organism>
<dbReference type="SUPFAM" id="SSF103473">
    <property type="entry name" value="MFS general substrate transporter"/>
    <property type="match status" value="1"/>
</dbReference>
<feature type="transmembrane region" description="Helical" evidence="6">
    <location>
        <begin position="12"/>
        <end position="31"/>
    </location>
</feature>
<keyword evidence="9" id="KW-1185">Reference proteome</keyword>
<evidence type="ECO:0000256" key="6">
    <source>
        <dbReference type="SAM" id="Phobius"/>
    </source>
</evidence>
<dbReference type="InterPro" id="IPR011701">
    <property type="entry name" value="MFS"/>
</dbReference>
<dbReference type="CDD" id="cd17339">
    <property type="entry name" value="MFS_NIMT_CynX_like"/>
    <property type="match status" value="1"/>
</dbReference>
<dbReference type="PROSITE" id="PS50850">
    <property type="entry name" value="MFS"/>
    <property type="match status" value="1"/>
</dbReference>
<comment type="subcellular location">
    <subcellularLocation>
        <location evidence="1">Cell membrane</location>
        <topology evidence="1">Multi-pass membrane protein</topology>
    </subcellularLocation>
</comment>
<evidence type="ECO:0000259" key="7">
    <source>
        <dbReference type="PROSITE" id="PS50850"/>
    </source>
</evidence>
<dbReference type="EMBL" id="PXZM01000032">
    <property type="protein sequence ID" value="PSJ92699.1"/>
    <property type="molecule type" value="Genomic_DNA"/>
</dbReference>
<evidence type="ECO:0000256" key="3">
    <source>
        <dbReference type="ARBA" id="ARBA00022692"/>
    </source>
</evidence>
<feature type="transmembrane region" description="Helical" evidence="6">
    <location>
        <begin position="220"/>
        <end position="239"/>
    </location>
</feature>
<feature type="transmembrane region" description="Helical" evidence="6">
    <location>
        <begin position="81"/>
        <end position="100"/>
    </location>
</feature>
<proteinExistence type="predicted"/>
<feature type="transmembrane region" description="Helical" evidence="6">
    <location>
        <begin position="170"/>
        <end position="191"/>
    </location>
</feature>
<dbReference type="RefSeq" id="WP_106840394.1">
    <property type="nucleotide sequence ID" value="NZ_JBCNIW010000046.1"/>
</dbReference>
<evidence type="ECO:0000313" key="9">
    <source>
        <dbReference type="Proteomes" id="UP000240419"/>
    </source>
</evidence>
<dbReference type="InterPro" id="IPR036259">
    <property type="entry name" value="MFS_trans_sf"/>
</dbReference>
<evidence type="ECO:0000256" key="1">
    <source>
        <dbReference type="ARBA" id="ARBA00004651"/>
    </source>
</evidence>
<feature type="transmembrane region" description="Helical" evidence="6">
    <location>
        <begin position="352"/>
        <end position="368"/>
    </location>
</feature>
<feature type="domain" description="Major facilitator superfamily (MFS) profile" evidence="7">
    <location>
        <begin position="16"/>
        <end position="400"/>
    </location>
</feature>
<dbReference type="Proteomes" id="UP000240419">
    <property type="component" value="Unassembled WGS sequence"/>
</dbReference>
<evidence type="ECO:0000256" key="5">
    <source>
        <dbReference type="ARBA" id="ARBA00023136"/>
    </source>
</evidence>
<comment type="caution">
    <text evidence="8">The sequence shown here is derived from an EMBL/GenBank/DDBJ whole genome shotgun (WGS) entry which is preliminary data.</text>
</comment>
<keyword evidence="3 6" id="KW-0812">Transmembrane</keyword>
<dbReference type="GO" id="GO:0022857">
    <property type="term" value="F:transmembrane transporter activity"/>
    <property type="evidence" value="ECO:0007669"/>
    <property type="project" value="InterPro"/>
</dbReference>
<dbReference type="PANTHER" id="PTHR23523:SF2">
    <property type="entry name" value="2-NITROIMIDAZOLE TRANSPORTER"/>
    <property type="match status" value="1"/>
</dbReference>
<feature type="transmembrane region" description="Helical" evidence="6">
    <location>
        <begin position="374"/>
        <end position="396"/>
    </location>
</feature>